<accession>A0A401Z063</accession>
<dbReference type="Proteomes" id="UP000286931">
    <property type="component" value="Unassembled WGS sequence"/>
</dbReference>
<dbReference type="EMBL" id="BIFH01000037">
    <property type="protein sequence ID" value="GCE00208.1"/>
    <property type="molecule type" value="Genomic_DNA"/>
</dbReference>
<reference evidence="1 2" key="1">
    <citation type="submission" date="2018-12" db="EMBL/GenBank/DDBJ databases">
        <title>Draft genome sequence of Embleya hyalina NBRC 13850T.</title>
        <authorList>
            <person name="Komaki H."/>
            <person name="Hosoyama A."/>
            <person name="Kimura A."/>
            <person name="Ichikawa N."/>
            <person name="Tamura T."/>
        </authorList>
    </citation>
    <scope>NUCLEOTIDE SEQUENCE [LARGE SCALE GENOMIC DNA]</scope>
    <source>
        <strain evidence="1 2">NBRC 13850</strain>
    </source>
</reference>
<organism evidence="1 2">
    <name type="scientific">Embleya hyalina</name>
    <dbReference type="NCBI Taxonomy" id="516124"/>
    <lineage>
        <taxon>Bacteria</taxon>
        <taxon>Bacillati</taxon>
        <taxon>Actinomycetota</taxon>
        <taxon>Actinomycetes</taxon>
        <taxon>Kitasatosporales</taxon>
        <taxon>Streptomycetaceae</taxon>
        <taxon>Embleya</taxon>
    </lineage>
</organism>
<evidence type="ECO:0000313" key="1">
    <source>
        <dbReference type="EMBL" id="GCE00208.1"/>
    </source>
</evidence>
<comment type="caution">
    <text evidence="1">The sequence shown here is derived from an EMBL/GenBank/DDBJ whole genome shotgun (WGS) entry which is preliminary data.</text>
</comment>
<protein>
    <submittedName>
        <fullName evidence="1">Uncharacterized protein</fullName>
    </submittedName>
</protein>
<gene>
    <name evidence="1" type="ORF">EHYA_07933</name>
</gene>
<proteinExistence type="predicted"/>
<evidence type="ECO:0000313" key="2">
    <source>
        <dbReference type="Proteomes" id="UP000286931"/>
    </source>
</evidence>
<dbReference type="OrthoDB" id="5188127at2"/>
<sequence length="146" mass="15983">MLPDDDYLLKIGRLTYSVTLVEGLVLSELSRLTGLPPGLRARKLAGRSAGAIGKALQDPGNIGHVTEPAVREWLRVAGEELAAVARLSHALLHARPAEAGEEPRLHRWPVEVGESFDITHEWLDTAQSTVDDAIRQVDRSRVPSRV</sequence>
<keyword evidence="2" id="KW-1185">Reference proteome</keyword>
<dbReference type="AlphaFoldDB" id="A0A401Z063"/>
<name>A0A401Z063_9ACTN</name>
<dbReference type="RefSeq" id="WP_126641939.1">
    <property type="nucleotide sequence ID" value="NZ_BIFH01000037.1"/>
</dbReference>